<dbReference type="Proteomes" id="UP000176822">
    <property type="component" value="Unassembled WGS sequence"/>
</dbReference>
<name>A0A1F4Z657_9BACT</name>
<evidence type="ECO:0000313" key="1">
    <source>
        <dbReference type="EMBL" id="OGD01812.1"/>
    </source>
</evidence>
<dbReference type="AlphaFoldDB" id="A0A1F4Z657"/>
<protein>
    <submittedName>
        <fullName evidence="1">Uncharacterized protein</fullName>
    </submittedName>
</protein>
<accession>A0A1F4Z657</accession>
<comment type="caution">
    <text evidence="1">The sequence shown here is derived from an EMBL/GenBank/DDBJ whole genome shotgun (WGS) entry which is preliminary data.</text>
</comment>
<sequence length="76" mass="8391">MLHAKCGNNGLEFELKLPAGGKKKSMMRKCPTDGEIVIKQSHTEDGKYIQAMCTACLSMFLKVEPSGNKKEQNYGP</sequence>
<dbReference type="EMBL" id="MEXM01000005">
    <property type="protein sequence ID" value="OGD01812.1"/>
    <property type="molecule type" value="Genomic_DNA"/>
</dbReference>
<organism evidence="1 2">
    <name type="scientific">Candidatus Amesbacteria bacterium RIFCSPLOWO2_01_FULL_47_33</name>
    <dbReference type="NCBI Taxonomy" id="1797258"/>
    <lineage>
        <taxon>Bacteria</taxon>
        <taxon>Candidatus Amesiibacteriota</taxon>
    </lineage>
</organism>
<evidence type="ECO:0000313" key="2">
    <source>
        <dbReference type="Proteomes" id="UP000176822"/>
    </source>
</evidence>
<reference evidence="1 2" key="1">
    <citation type="journal article" date="2016" name="Nat. Commun.">
        <title>Thousands of microbial genomes shed light on interconnected biogeochemical processes in an aquifer system.</title>
        <authorList>
            <person name="Anantharaman K."/>
            <person name="Brown C.T."/>
            <person name="Hug L.A."/>
            <person name="Sharon I."/>
            <person name="Castelle C.J."/>
            <person name="Probst A.J."/>
            <person name="Thomas B.C."/>
            <person name="Singh A."/>
            <person name="Wilkins M.J."/>
            <person name="Karaoz U."/>
            <person name="Brodie E.L."/>
            <person name="Williams K.H."/>
            <person name="Hubbard S.S."/>
            <person name="Banfield J.F."/>
        </authorList>
    </citation>
    <scope>NUCLEOTIDE SEQUENCE [LARGE SCALE GENOMIC DNA]</scope>
</reference>
<gene>
    <name evidence="1" type="ORF">A2972_02745</name>
</gene>
<proteinExistence type="predicted"/>